<dbReference type="Gene3D" id="3.40.30.10">
    <property type="entry name" value="Glutaredoxin"/>
    <property type="match status" value="1"/>
</dbReference>
<name>A0ABU4G8E6_9BACL</name>
<evidence type="ECO:0000313" key="1">
    <source>
        <dbReference type="EMBL" id="MDW0113247.1"/>
    </source>
</evidence>
<dbReference type="NCBIfam" id="TIGR04019">
    <property type="entry name" value="B_thiol_YtxJ"/>
    <property type="match status" value="1"/>
</dbReference>
<dbReference type="RefSeq" id="WP_317943462.1">
    <property type="nucleotide sequence ID" value="NZ_JAUBDI010000006.1"/>
</dbReference>
<keyword evidence="2" id="KW-1185">Reference proteome</keyword>
<comment type="caution">
    <text evidence="1">The sequence shown here is derived from an EMBL/GenBank/DDBJ whole genome shotgun (WGS) entry which is preliminary data.</text>
</comment>
<gene>
    <name evidence="1" type="primary">ytxJ</name>
    <name evidence="1" type="ORF">QT711_08605</name>
</gene>
<dbReference type="EMBL" id="JAUBDI010000006">
    <property type="protein sequence ID" value="MDW0113247.1"/>
    <property type="molecule type" value="Genomic_DNA"/>
</dbReference>
<proteinExistence type="predicted"/>
<protein>
    <submittedName>
        <fullName evidence="1">Bacillithiol system redox-active protein YtxJ</fullName>
    </submittedName>
</protein>
<sequence>MKEIQSIEEWKAVHEQSKSTPVFVIKHSSTCPISAAGYRAFEAFPTSIPKYVVIVQRSRSVSNEIERDLGVRHESPQLFLLNAGQVSWHGSHYEISEMTIQTAVNAIQ</sequence>
<organism evidence="1 2">
    <name type="scientific">Sporosarcina saromensis</name>
    <dbReference type="NCBI Taxonomy" id="359365"/>
    <lineage>
        <taxon>Bacteria</taxon>
        <taxon>Bacillati</taxon>
        <taxon>Bacillota</taxon>
        <taxon>Bacilli</taxon>
        <taxon>Bacillales</taxon>
        <taxon>Caryophanaceae</taxon>
        <taxon>Sporosarcina</taxon>
    </lineage>
</organism>
<dbReference type="Proteomes" id="UP001282284">
    <property type="component" value="Unassembled WGS sequence"/>
</dbReference>
<evidence type="ECO:0000313" key="2">
    <source>
        <dbReference type="Proteomes" id="UP001282284"/>
    </source>
</evidence>
<reference evidence="1 2" key="1">
    <citation type="submission" date="2023-06" db="EMBL/GenBank/DDBJ databases">
        <title>Sporosarcina sp. nov., isolated from Korean traditional fermented seafood 'Jeotgal'.</title>
        <authorList>
            <person name="Yang A.I."/>
            <person name="Shin N.-R."/>
        </authorList>
    </citation>
    <scope>NUCLEOTIDE SEQUENCE [LARGE SCALE GENOMIC DNA]</scope>
    <source>
        <strain evidence="1 2">KCTC13119</strain>
    </source>
</reference>
<accession>A0ABU4G8E6</accession>
<dbReference type="InterPro" id="IPR022551">
    <property type="entry name" value="BrxC"/>
</dbReference>
<dbReference type="Pfam" id="PF11009">
    <property type="entry name" value="BrxC"/>
    <property type="match status" value="1"/>
</dbReference>